<name>A0ACC0TUG9_9AGAM</name>
<dbReference type="EMBL" id="JAGFNK010000804">
    <property type="protein sequence ID" value="KAI9439429.1"/>
    <property type="molecule type" value="Genomic_DNA"/>
</dbReference>
<keyword evidence="2" id="KW-1185">Reference proteome</keyword>
<reference evidence="1" key="1">
    <citation type="submission" date="2021-03" db="EMBL/GenBank/DDBJ databases">
        <title>Evolutionary priming and transition to the ectomycorrhizal habit in an iconic lineage of mushroom-forming fungi: is preadaptation a requirement?</title>
        <authorList>
            <consortium name="DOE Joint Genome Institute"/>
            <person name="Looney B.P."/>
            <person name="Miyauchi S."/>
            <person name="Morin E."/>
            <person name="Drula E."/>
            <person name="Courty P.E."/>
            <person name="Chicoki N."/>
            <person name="Fauchery L."/>
            <person name="Kohler A."/>
            <person name="Kuo A."/>
            <person name="LaButti K."/>
            <person name="Pangilinan J."/>
            <person name="Lipzen A."/>
            <person name="Riley R."/>
            <person name="Andreopoulos W."/>
            <person name="He G."/>
            <person name="Johnson J."/>
            <person name="Barry K.W."/>
            <person name="Grigoriev I.V."/>
            <person name="Nagy L."/>
            <person name="Hibbett D."/>
            <person name="Henrissat B."/>
            <person name="Matheny P.B."/>
            <person name="Labbe J."/>
            <person name="Martin A.F."/>
        </authorList>
    </citation>
    <scope>NUCLEOTIDE SEQUENCE</scope>
    <source>
        <strain evidence="1">BPL698</strain>
    </source>
</reference>
<organism evidence="1 2">
    <name type="scientific">Russula earlei</name>
    <dbReference type="NCBI Taxonomy" id="71964"/>
    <lineage>
        <taxon>Eukaryota</taxon>
        <taxon>Fungi</taxon>
        <taxon>Dikarya</taxon>
        <taxon>Basidiomycota</taxon>
        <taxon>Agaricomycotina</taxon>
        <taxon>Agaricomycetes</taxon>
        <taxon>Russulales</taxon>
        <taxon>Russulaceae</taxon>
        <taxon>Russula</taxon>
    </lineage>
</organism>
<evidence type="ECO:0000313" key="2">
    <source>
        <dbReference type="Proteomes" id="UP001207468"/>
    </source>
</evidence>
<protein>
    <submittedName>
        <fullName evidence="1">Uncharacterized protein</fullName>
    </submittedName>
</protein>
<proteinExistence type="predicted"/>
<sequence>MGQKCTWEHAPEPGERPAHRVREDGRRTSEGVDGSGSESDDEGDVTVGENFCEAEDLFDLLRARCSASNYVDFHGTYPVKEDPLISPKQHVMMVAQEVWQLTGYRFMITSQDEAHKKKAKPSCKPGVKHLDHIRMKRYPCQSHLVITCIQKKAGPLHVMIILQHHMKHVLYLDVSMPSEALKMIEEQVKWLTPSAMASRVQASYPQVTSKQICKAWRELSQLQLPSARKLLAEYPEEADLFDVSGIPENMEIITWGIKKIVTPLKDHIVEIGMDATYNTNTTHLELYNLMAEHNNAGFPLSYCLISTAAAIDQGKRTNALAAWANLCWWHLRRALATMPYNIKRACQEFDFIDDGFFPQEPRLI</sequence>
<gene>
    <name evidence="1" type="ORF">F5148DRAFT_1278386</name>
</gene>
<dbReference type="Proteomes" id="UP001207468">
    <property type="component" value="Unassembled WGS sequence"/>
</dbReference>
<accession>A0ACC0TUG9</accession>
<evidence type="ECO:0000313" key="1">
    <source>
        <dbReference type="EMBL" id="KAI9439429.1"/>
    </source>
</evidence>
<comment type="caution">
    <text evidence="1">The sequence shown here is derived from an EMBL/GenBank/DDBJ whole genome shotgun (WGS) entry which is preliminary data.</text>
</comment>